<evidence type="ECO:0000313" key="1">
    <source>
        <dbReference type="EMBL" id="CEF86488.1"/>
    </source>
</evidence>
<accession>A0A0E0SJ75</accession>
<protein>
    <submittedName>
        <fullName evidence="1">Chromosome 3, complete genome</fullName>
    </submittedName>
</protein>
<dbReference type="EMBL" id="HG970334">
    <property type="protein sequence ID" value="CEF86488.1"/>
    <property type="molecule type" value="Genomic_DNA"/>
</dbReference>
<accession>A0A098E059</accession>
<dbReference type="EnsemblFungi" id="CEF86488">
    <property type="protein sequence ID" value="CEF86488"/>
    <property type="gene ID" value="FGRRES_15649"/>
</dbReference>
<evidence type="ECO:0000313" key="3">
    <source>
        <dbReference type="Proteomes" id="UP000070720"/>
    </source>
</evidence>
<sequence length="82" mass="9452">MDRDVGSGEPRYCDADGHILFEVYDTSASLPYYFWAPPHSSSIPRTTTLSRWCHMDPERYLVTEHGSITYHKLLGFTKDIVI</sequence>
<name>A0A098E059_GIBZE</name>
<reference evidence="2 3" key="2">
    <citation type="journal article" date="2010" name="Nature">
        <title>Comparative genomics reveals mobile pathogenicity chromosomes in Fusarium.</title>
        <authorList>
            <person name="Ma L.J."/>
            <person name="van der Does H.C."/>
            <person name="Borkovich K.A."/>
            <person name="Coleman J.J."/>
            <person name="Daboussi M.J."/>
            <person name="Di Pietro A."/>
            <person name="Dufresne M."/>
            <person name="Freitag M."/>
            <person name="Grabherr M."/>
            <person name="Henrissat B."/>
            <person name="Houterman P.M."/>
            <person name="Kang S."/>
            <person name="Shim W.B."/>
            <person name="Woloshuk C."/>
            <person name="Xie X."/>
            <person name="Xu J.R."/>
            <person name="Antoniw J."/>
            <person name="Baker S.E."/>
            <person name="Bluhm B.H."/>
            <person name="Breakspear A."/>
            <person name="Brown D.W."/>
            <person name="Butchko R.A."/>
            <person name="Chapman S."/>
            <person name="Coulson R."/>
            <person name="Coutinho P.M."/>
            <person name="Danchin E.G."/>
            <person name="Diener A."/>
            <person name="Gale L.R."/>
            <person name="Gardiner D.M."/>
            <person name="Goff S."/>
            <person name="Hammond-Kosack K.E."/>
            <person name="Hilburn K."/>
            <person name="Hua-Van A."/>
            <person name="Jonkers W."/>
            <person name="Kazan K."/>
            <person name="Kodira C.D."/>
            <person name="Koehrsen M."/>
            <person name="Kumar L."/>
            <person name="Lee Y.H."/>
            <person name="Li L."/>
            <person name="Manners J.M."/>
            <person name="Miranda-Saavedra D."/>
            <person name="Mukherjee M."/>
            <person name="Park G."/>
            <person name="Park J."/>
            <person name="Park S.Y."/>
            <person name="Proctor R.H."/>
            <person name="Regev A."/>
            <person name="Ruiz-Roldan M.C."/>
            <person name="Sain D."/>
            <person name="Sakthikumar S."/>
            <person name="Sykes S."/>
            <person name="Schwartz D.C."/>
            <person name="Turgeon B.G."/>
            <person name="Wapinski I."/>
            <person name="Yoder O."/>
            <person name="Young S."/>
            <person name="Zeng Q."/>
            <person name="Zhou S."/>
            <person name="Galagan J."/>
            <person name="Cuomo C.A."/>
            <person name="Kistler H.C."/>
            <person name="Rep M."/>
        </authorList>
    </citation>
    <scope>GENOME REANNOTATION</scope>
    <source>
        <strain evidence="3">ATCC MYA-4620 / CBS 123657 / FGSC 9075 / NRRL 31084 / PH-1</strain>
        <strain evidence="2">PH-1 / ATCC MYA-4620 / FGSC 9075 / NRRL 31084</strain>
    </source>
</reference>
<organism evidence="1 3">
    <name type="scientific">Gibberella zeae (strain ATCC MYA-4620 / CBS 123657 / FGSC 9075 / NRRL 31084 / PH-1)</name>
    <name type="common">Wheat head blight fungus</name>
    <name type="synonym">Fusarium graminearum</name>
    <dbReference type="NCBI Taxonomy" id="229533"/>
    <lineage>
        <taxon>Eukaryota</taxon>
        <taxon>Fungi</taxon>
        <taxon>Dikarya</taxon>
        <taxon>Ascomycota</taxon>
        <taxon>Pezizomycotina</taxon>
        <taxon>Sordariomycetes</taxon>
        <taxon>Hypocreomycetidae</taxon>
        <taxon>Hypocreales</taxon>
        <taxon>Nectriaceae</taxon>
        <taxon>Fusarium</taxon>
    </lineage>
</organism>
<gene>
    <name evidence="1" type="ORF">FGRAMPH1_01T21891</name>
</gene>
<dbReference type="Proteomes" id="UP000070720">
    <property type="component" value="Chromosome 3"/>
</dbReference>
<dbReference type="AlphaFoldDB" id="A0A098E059"/>
<reference evidence="2" key="4">
    <citation type="submission" date="2017-01" db="UniProtKB">
        <authorList>
            <consortium name="EnsemblFungi"/>
        </authorList>
    </citation>
    <scope>IDENTIFICATION</scope>
    <source>
        <strain evidence="2">PH-1 / ATCC MYA-4620 / FGSC 9075 / NRRL 31084</strain>
    </source>
</reference>
<dbReference type="VEuPathDB" id="FungiDB:FGRAMPH1_01G21891"/>
<proteinExistence type="predicted"/>
<keyword evidence="3" id="KW-1185">Reference proteome</keyword>
<evidence type="ECO:0000313" key="2">
    <source>
        <dbReference type="EnsemblFungi" id="CEF86488"/>
    </source>
</evidence>
<dbReference type="InParanoid" id="A0A098E059"/>
<reference evidence="1 3" key="3">
    <citation type="journal article" date="2015" name="BMC Genomics">
        <title>The completed genome sequence of the pathogenic ascomycete fungus Fusarium graminearum.</title>
        <authorList>
            <person name="King R."/>
            <person name="Urban M."/>
            <person name="Hammond-Kosack M.C."/>
            <person name="Hassani-Pak K."/>
            <person name="Hammond-Kosack K.E."/>
        </authorList>
    </citation>
    <scope>NUCLEOTIDE SEQUENCE [LARGE SCALE GENOMIC DNA]</scope>
    <source>
        <strain evidence="3">ATCC MYA-4620 / CBS 123657 / FGSC 9075 / NRRL 31084 / PH-1</strain>
        <strain evidence="1">PH-1</strain>
    </source>
</reference>
<reference evidence="2 3" key="1">
    <citation type="journal article" date="2007" name="Science">
        <title>The Fusarium graminearum genome reveals a link between localized polymorphism and pathogen specialization.</title>
        <authorList>
            <person name="Cuomo C.A."/>
            <person name="Gueldener U."/>
            <person name="Xu J.-R."/>
            <person name="Trail F."/>
            <person name="Turgeon B.G."/>
            <person name="Di Pietro A."/>
            <person name="Walton J.D."/>
            <person name="Ma L.-J."/>
            <person name="Baker S.E."/>
            <person name="Rep M."/>
            <person name="Adam G."/>
            <person name="Antoniw J."/>
            <person name="Baldwin T."/>
            <person name="Calvo S.E."/>
            <person name="Chang Y.-L."/>
            <person name="DeCaprio D."/>
            <person name="Gale L.R."/>
            <person name="Gnerre S."/>
            <person name="Goswami R.S."/>
            <person name="Hammond-Kosack K."/>
            <person name="Harris L.J."/>
            <person name="Hilburn K."/>
            <person name="Kennell J.C."/>
            <person name="Kroken S."/>
            <person name="Magnuson J.K."/>
            <person name="Mannhaupt G."/>
            <person name="Mauceli E.W."/>
            <person name="Mewes H.-W."/>
            <person name="Mitterbauer R."/>
            <person name="Muehlbauer G."/>
            <person name="Muensterkoetter M."/>
            <person name="Nelson D."/>
            <person name="O'Donnell K."/>
            <person name="Ouellet T."/>
            <person name="Qi W."/>
            <person name="Quesneville H."/>
            <person name="Roncero M.I.G."/>
            <person name="Seong K.-Y."/>
            <person name="Tetko I.V."/>
            <person name="Urban M."/>
            <person name="Waalwijk C."/>
            <person name="Ward T.J."/>
            <person name="Yao J."/>
            <person name="Birren B.W."/>
            <person name="Kistler H.C."/>
        </authorList>
    </citation>
    <scope>NUCLEOTIDE SEQUENCE [LARGE SCALE GENOMIC DNA]</scope>
    <source>
        <strain evidence="3">ATCC MYA-4620 / CBS 123657 / FGSC 9075 / NRRL 31084 / PH-1</strain>
        <strain evidence="2">PH-1 / ATCC MYA-4620 / FGSC 9075 / NRRL 31084</strain>
    </source>
</reference>